<keyword evidence="3" id="KW-1185">Reference proteome</keyword>
<accession>A0A1I6WEK4</accession>
<dbReference type="Proteomes" id="UP000182827">
    <property type="component" value="Unassembled WGS sequence"/>
</dbReference>
<gene>
    <name evidence="2" type="ORF">SAMN05444586_10583</name>
</gene>
<sequence length="138" mass="15864">MSKALVNLNEALNRLIANAPIRVPKSSKINNDTVALEAGLKRGAVKRSRPELAELLDNIKEAEAKRLGKEYSKKNSKIVMKNETLKLKQQLKELQEKYDLQLSQINSLIFENHRLKRENQFLNEENNNKIIGFKPNKN</sequence>
<dbReference type="AlphaFoldDB" id="A0A1I6WEK4"/>
<name>A0A1I6WEK4_9GAMM</name>
<feature type="coiled-coil region" evidence="1">
    <location>
        <begin position="77"/>
        <end position="125"/>
    </location>
</feature>
<evidence type="ECO:0000313" key="2">
    <source>
        <dbReference type="EMBL" id="SFT24423.1"/>
    </source>
</evidence>
<reference evidence="3" key="1">
    <citation type="submission" date="2016-10" db="EMBL/GenBank/DDBJ databases">
        <authorList>
            <person name="Varghese N."/>
            <person name="Submissions S."/>
        </authorList>
    </citation>
    <scope>NUCLEOTIDE SEQUENCE [LARGE SCALE GENOMIC DNA]</scope>
    <source>
        <strain evidence="3">ANC 5076</strain>
    </source>
</reference>
<evidence type="ECO:0000256" key="1">
    <source>
        <dbReference type="SAM" id="Coils"/>
    </source>
</evidence>
<keyword evidence="1" id="KW-0175">Coiled coil</keyword>
<organism evidence="2 3">
    <name type="scientific">Acinetobacter bohemicus</name>
    <dbReference type="NCBI Taxonomy" id="1435036"/>
    <lineage>
        <taxon>Bacteria</taxon>
        <taxon>Pseudomonadati</taxon>
        <taxon>Pseudomonadota</taxon>
        <taxon>Gammaproteobacteria</taxon>
        <taxon>Moraxellales</taxon>
        <taxon>Moraxellaceae</taxon>
        <taxon>Acinetobacter</taxon>
    </lineage>
</organism>
<dbReference type="EMBL" id="FOZU01000058">
    <property type="protein sequence ID" value="SFT24423.1"/>
    <property type="molecule type" value="Genomic_DNA"/>
</dbReference>
<evidence type="ECO:0000313" key="3">
    <source>
        <dbReference type="Proteomes" id="UP000182827"/>
    </source>
</evidence>
<protein>
    <submittedName>
        <fullName evidence="2">Uncharacterized protein</fullName>
    </submittedName>
</protein>
<proteinExistence type="predicted"/>
<dbReference type="RefSeq" id="WP_074947862.1">
    <property type="nucleotide sequence ID" value="NZ_FOZU01000058.1"/>
</dbReference>